<keyword evidence="2" id="KW-1185">Reference proteome</keyword>
<comment type="caution">
    <text evidence="1">The sequence shown here is derived from an EMBL/GenBank/DDBJ whole genome shotgun (WGS) entry which is preliminary data.</text>
</comment>
<evidence type="ECO:0000313" key="2">
    <source>
        <dbReference type="Proteomes" id="UP001234297"/>
    </source>
</evidence>
<organism evidence="1 2">
    <name type="scientific">Persea americana</name>
    <name type="common">Avocado</name>
    <dbReference type="NCBI Taxonomy" id="3435"/>
    <lineage>
        <taxon>Eukaryota</taxon>
        <taxon>Viridiplantae</taxon>
        <taxon>Streptophyta</taxon>
        <taxon>Embryophyta</taxon>
        <taxon>Tracheophyta</taxon>
        <taxon>Spermatophyta</taxon>
        <taxon>Magnoliopsida</taxon>
        <taxon>Magnoliidae</taxon>
        <taxon>Laurales</taxon>
        <taxon>Lauraceae</taxon>
        <taxon>Persea</taxon>
    </lineage>
</organism>
<evidence type="ECO:0000313" key="1">
    <source>
        <dbReference type="EMBL" id="KAJ8631218.1"/>
    </source>
</evidence>
<reference evidence="1 2" key="1">
    <citation type="journal article" date="2022" name="Hortic Res">
        <title>A haplotype resolved chromosomal level avocado genome allows analysis of novel avocado genes.</title>
        <authorList>
            <person name="Nath O."/>
            <person name="Fletcher S.J."/>
            <person name="Hayward A."/>
            <person name="Shaw L.M."/>
            <person name="Masouleh A.K."/>
            <person name="Furtado A."/>
            <person name="Henry R.J."/>
            <person name="Mitter N."/>
        </authorList>
    </citation>
    <scope>NUCLEOTIDE SEQUENCE [LARGE SCALE GENOMIC DNA]</scope>
    <source>
        <strain evidence="2">cv. Hass</strain>
    </source>
</reference>
<gene>
    <name evidence="1" type="ORF">MRB53_024541</name>
</gene>
<proteinExistence type="predicted"/>
<name>A0ACC2LDG8_PERAE</name>
<accession>A0ACC2LDG8</accession>
<dbReference type="Proteomes" id="UP001234297">
    <property type="component" value="Chromosome 7"/>
</dbReference>
<protein>
    <submittedName>
        <fullName evidence="1">Uncharacterized protein</fullName>
    </submittedName>
</protein>
<sequence>MPFSFAISLYIMLPNLIAMKIKKHYASILEYNKKGQLKFSMTYLVISSVKAMEECKNGQVLPPISALFLPPISAGDMQRQRFSGDKNGSSNNRRTSPNPSKLIFLRSSSAILDQSIATN</sequence>
<dbReference type="EMBL" id="CM056815">
    <property type="protein sequence ID" value="KAJ8631218.1"/>
    <property type="molecule type" value="Genomic_DNA"/>
</dbReference>